<gene>
    <name evidence="3" type="ORF">NCTC10327_00196</name>
</gene>
<organism evidence="3 4">
    <name type="scientific">Actinobaculum suis</name>
    <dbReference type="NCBI Taxonomy" id="1657"/>
    <lineage>
        <taxon>Bacteria</taxon>
        <taxon>Bacillati</taxon>
        <taxon>Actinomycetota</taxon>
        <taxon>Actinomycetes</taxon>
        <taxon>Actinomycetales</taxon>
        <taxon>Actinomycetaceae</taxon>
        <taxon>Actinobaculum</taxon>
    </lineage>
</organism>
<proteinExistence type="predicted"/>
<dbReference type="Gene3D" id="3.40.50.10090">
    <property type="match status" value="1"/>
</dbReference>
<dbReference type="InterPro" id="IPR003754">
    <property type="entry name" value="4pyrrol_synth_uPrphyn_synth"/>
</dbReference>
<name>A0A7Z8Y7G5_9ACTO</name>
<reference evidence="3 4" key="1">
    <citation type="submission" date="2018-11" db="EMBL/GenBank/DDBJ databases">
        <authorList>
            <consortium name="Pathogen Informatics"/>
        </authorList>
    </citation>
    <scope>NUCLEOTIDE SEQUENCE [LARGE SCALE GENOMIC DNA]</scope>
    <source>
        <strain evidence="3 4">NCTC10327</strain>
    </source>
</reference>
<comment type="caution">
    <text evidence="3">The sequence shown here is derived from an EMBL/GenBank/DDBJ whole genome shotgun (WGS) entry which is preliminary data.</text>
</comment>
<dbReference type="RefSeq" id="WP_185933594.1">
    <property type="nucleotide sequence ID" value="NZ_UYIO01000001.1"/>
</dbReference>
<dbReference type="EMBL" id="UYIO01000001">
    <property type="protein sequence ID" value="VDG75487.1"/>
    <property type="molecule type" value="Genomic_DNA"/>
</dbReference>
<feature type="compositionally biased region" description="Low complexity" evidence="1">
    <location>
        <begin position="194"/>
        <end position="203"/>
    </location>
</feature>
<evidence type="ECO:0000256" key="1">
    <source>
        <dbReference type="SAM" id="MobiDB-lite"/>
    </source>
</evidence>
<evidence type="ECO:0000259" key="2">
    <source>
        <dbReference type="Pfam" id="PF02602"/>
    </source>
</evidence>
<dbReference type="Pfam" id="PF02602">
    <property type="entry name" value="HEM4"/>
    <property type="match status" value="1"/>
</dbReference>
<protein>
    <submittedName>
        <fullName evidence="3">Uroporphyrinogen-III synthase</fullName>
    </submittedName>
</protein>
<dbReference type="GO" id="GO:0004852">
    <property type="term" value="F:uroporphyrinogen-III synthase activity"/>
    <property type="evidence" value="ECO:0007669"/>
    <property type="project" value="InterPro"/>
</dbReference>
<feature type="region of interest" description="Disordered" evidence="1">
    <location>
        <begin position="361"/>
        <end position="383"/>
    </location>
</feature>
<feature type="domain" description="Tetrapyrrole biosynthesis uroporphyrinogen III synthase" evidence="2">
    <location>
        <begin position="242"/>
        <end position="377"/>
    </location>
</feature>
<dbReference type="GO" id="GO:0033014">
    <property type="term" value="P:tetrapyrrole biosynthetic process"/>
    <property type="evidence" value="ECO:0007669"/>
    <property type="project" value="InterPro"/>
</dbReference>
<dbReference type="Proteomes" id="UP000269974">
    <property type="component" value="Unassembled WGS sequence"/>
</dbReference>
<evidence type="ECO:0000313" key="4">
    <source>
        <dbReference type="Proteomes" id="UP000269974"/>
    </source>
</evidence>
<accession>A0A7Z8Y7G5</accession>
<sequence>MAATKRASNSGAFRTTGPVVITRVLPPHWQVPANWLGIPVTRRIPVDSEKERARDYLARYAGYAGYGNSASYGNHASSASCARNGGYTRAGICQPTSQPARDLAGEFSSQSAGAYALGRQSTASIWLAVTSGYVFDVFRAWELEIPPELQIACIGKGTAHHSPRPPDFIGPQPATGRVFGEAFPLAAQYQTQQYQTSLGQTGQKPGVQGSGYRGQDVPKPAAQGPGAQNPASQVPEVSPSNIPGRIYFPCSSLASTDFAEAVAARGYQVERHEVYRTEPDVDGVEKVLSLRPAAIVLTAGSAARAVLAAMRKALPPEGNAPPENNRPPEDNAPPENIGLREGAPALVALGEPTARACRQAGYRGPVRVAPTPDPAGIARALRN</sequence>
<dbReference type="AlphaFoldDB" id="A0A7Z8Y7G5"/>
<feature type="region of interest" description="Disordered" evidence="1">
    <location>
        <begin position="194"/>
        <end position="238"/>
    </location>
</feature>
<dbReference type="InterPro" id="IPR036108">
    <property type="entry name" value="4pyrrol_syn_uPrphyn_synt_sf"/>
</dbReference>
<feature type="region of interest" description="Disordered" evidence="1">
    <location>
        <begin position="314"/>
        <end position="345"/>
    </location>
</feature>
<feature type="compositionally biased region" description="Low complexity" evidence="1">
    <location>
        <begin position="218"/>
        <end position="231"/>
    </location>
</feature>
<evidence type="ECO:0000313" key="3">
    <source>
        <dbReference type="EMBL" id="VDG75487.1"/>
    </source>
</evidence>
<dbReference type="SUPFAM" id="SSF69618">
    <property type="entry name" value="HemD-like"/>
    <property type="match status" value="1"/>
</dbReference>